<dbReference type="CDD" id="cd00430">
    <property type="entry name" value="PLPDE_III_AR"/>
    <property type="match status" value="1"/>
</dbReference>
<dbReference type="PRINTS" id="PR00992">
    <property type="entry name" value="ALARACEMASE"/>
</dbReference>
<dbReference type="InterPro" id="IPR009006">
    <property type="entry name" value="Ala_racemase/Decarboxylase_C"/>
</dbReference>
<dbReference type="GO" id="GO:0005829">
    <property type="term" value="C:cytosol"/>
    <property type="evidence" value="ECO:0007669"/>
    <property type="project" value="TreeGrafter"/>
</dbReference>
<dbReference type="HAMAP" id="MF_01201">
    <property type="entry name" value="Ala_racemase"/>
    <property type="match status" value="1"/>
</dbReference>
<dbReference type="GO" id="GO:0030632">
    <property type="term" value="P:D-alanine biosynthetic process"/>
    <property type="evidence" value="ECO:0007669"/>
    <property type="project" value="TreeGrafter"/>
</dbReference>
<protein>
    <submittedName>
        <fullName evidence="5">Unannotated protein</fullName>
    </submittedName>
</protein>
<gene>
    <name evidence="5" type="ORF">UFOPK3837_01069</name>
</gene>
<dbReference type="InterPro" id="IPR000821">
    <property type="entry name" value="Ala_racemase"/>
</dbReference>
<feature type="domain" description="Alanine racemase C-terminal" evidence="4">
    <location>
        <begin position="238"/>
        <end position="365"/>
    </location>
</feature>
<dbReference type="AlphaFoldDB" id="A0A6J7KZ73"/>
<evidence type="ECO:0000313" key="5">
    <source>
        <dbReference type="EMBL" id="CAB4961206.1"/>
    </source>
</evidence>
<evidence type="ECO:0000256" key="2">
    <source>
        <dbReference type="ARBA" id="ARBA00022898"/>
    </source>
</evidence>
<sequence>MRTLTIDLDAIVHNYKTMLARTSAAVLPVIKANAYGHGMVEVAKALEAAGCGGFAVADVAEGLVLREAGVKAAVLAWLHDPEDDFVAAVANDIDLGIANVSQLAKALAAAEASGETAHVHLKIDTGLGRNGSTIDEWPALLEATKNAVETGKVSVIGIFSHLSSTGEAEDLRQVELFKAALAVAEGMGIDYEFAHLTASDGSLAYPSAHFGMIRVGIAIYGLDPFSSNRAAEYGLRPAMTASAKVSQLKRVPAGTGVSYGYQHVTERETTLALVPIGYAEGLPRNASGKAHVSINGKSYPILSRIAMDQFVLDIGEDNVQVGDDVVLFGDPAKGHPSVDDLADAAGTINYEIVTRMGGRFKRVYVGGGK</sequence>
<organism evidence="5">
    <name type="scientific">freshwater metagenome</name>
    <dbReference type="NCBI Taxonomy" id="449393"/>
    <lineage>
        <taxon>unclassified sequences</taxon>
        <taxon>metagenomes</taxon>
        <taxon>ecological metagenomes</taxon>
    </lineage>
</organism>
<dbReference type="Pfam" id="PF01168">
    <property type="entry name" value="Ala_racemase_N"/>
    <property type="match status" value="1"/>
</dbReference>
<proteinExistence type="inferred from homology"/>
<evidence type="ECO:0000259" key="4">
    <source>
        <dbReference type="SMART" id="SM01005"/>
    </source>
</evidence>
<evidence type="ECO:0000256" key="1">
    <source>
        <dbReference type="ARBA" id="ARBA00001933"/>
    </source>
</evidence>
<dbReference type="GO" id="GO:0008784">
    <property type="term" value="F:alanine racemase activity"/>
    <property type="evidence" value="ECO:0007669"/>
    <property type="project" value="InterPro"/>
</dbReference>
<keyword evidence="3" id="KW-0413">Isomerase</keyword>
<dbReference type="PANTHER" id="PTHR30511">
    <property type="entry name" value="ALANINE RACEMASE"/>
    <property type="match status" value="1"/>
</dbReference>
<dbReference type="InterPro" id="IPR029066">
    <property type="entry name" value="PLP-binding_barrel"/>
</dbReference>
<name>A0A6J7KZ73_9ZZZZ</name>
<dbReference type="PANTHER" id="PTHR30511:SF0">
    <property type="entry name" value="ALANINE RACEMASE, CATABOLIC-RELATED"/>
    <property type="match status" value="1"/>
</dbReference>
<dbReference type="Pfam" id="PF00842">
    <property type="entry name" value="Ala_racemase_C"/>
    <property type="match status" value="1"/>
</dbReference>
<dbReference type="NCBIfam" id="TIGR00492">
    <property type="entry name" value="alr"/>
    <property type="match status" value="1"/>
</dbReference>
<dbReference type="InterPro" id="IPR001608">
    <property type="entry name" value="Ala_racemase_N"/>
</dbReference>
<dbReference type="SUPFAM" id="SSF50621">
    <property type="entry name" value="Alanine racemase C-terminal domain-like"/>
    <property type="match status" value="1"/>
</dbReference>
<dbReference type="GO" id="GO:0030170">
    <property type="term" value="F:pyridoxal phosphate binding"/>
    <property type="evidence" value="ECO:0007669"/>
    <property type="project" value="TreeGrafter"/>
</dbReference>
<dbReference type="InterPro" id="IPR011079">
    <property type="entry name" value="Ala_racemase_C"/>
</dbReference>
<reference evidence="5" key="1">
    <citation type="submission" date="2020-05" db="EMBL/GenBank/DDBJ databases">
        <authorList>
            <person name="Chiriac C."/>
            <person name="Salcher M."/>
            <person name="Ghai R."/>
            <person name="Kavagutti S V."/>
        </authorList>
    </citation>
    <scope>NUCLEOTIDE SEQUENCE</scope>
</reference>
<comment type="cofactor">
    <cofactor evidence="1">
        <name>pyridoxal 5'-phosphate</name>
        <dbReference type="ChEBI" id="CHEBI:597326"/>
    </cofactor>
</comment>
<dbReference type="PROSITE" id="PS00395">
    <property type="entry name" value="ALANINE_RACEMASE"/>
    <property type="match status" value="1"/>
</dbReference>
<dbReference type="EMBL" id="CAFBNO010000072">
    <property type="protein sequence ID" value="CAB4961206.1"/>
    <property type="molecule type" value="Genomic_DNA"/>
</dbReference>
<accession>A0A6J7KZ73</accession>
<dbReference type="SMART" id="SM01005">
    <property type="entry name" value="Ala_racemase_C"/>
    <property type="match status" value="1"/>
</dbReference>
<dbReference type="InterPro" id="IPR020622">
    <property type="entry name" value="Ala_racemase_pyridoxalP-BS"/>
</dbReference>
<keyword evidence="2" id="KW-0663">Pyridoxal phosphate</keyword>
<dbReference type="GO" id="GO:0009252">
    <property type="term" value="P:peptidoglycan biosynthetic process"/>
    <property type="evidence" value="ECO:0007669"/>
    <property type="project" value="TreeGrafter"/>
</dbReference>
<dbReference type="Gene3D" id="3.20.20.10">
    <property type="entry name" value="Alanine racemase"/>
    <property type="match status" value="1"/>
</dbReference>
<dbReference type="Gene3D" id="2.40.37.10">
    <property type="entry name" value="Lyase, Ornithine Decarboxylase, Chain A, domain 1"/>
    <property type="match status" value="1"/>
</dbReference>
<evidence type="ECO:0000256" key="3">
    <source>
        <dbReference type="ARBA" id="ARBA00023235"/>
    </source>
</evidence>
<dbReference type="SUPFAM" id="SSF51419">
    <property type="entry name" value="PLP-binding barrel"/>
    <property type="match status" value="1"/>
</dbReference>